<feature type="chain" id="PRO_5039117436" evidence="8">
    <location>
        <begin position="24"/>
        <end position="608"/>
    </location>
</feature>
<gene>
    <name evidence="10" type="ORF">IAB81_04945</name>
</gene>
<dbReference type="Pfam" id="PF07715">
    <property type="entry name" value="Plug"/>
    <property type="match status" value="1"/>
</dbReference>
<evidence type="ECO:0000256" key="7">
    <source>
        <dbReference type="ARBA" id="ARBA00023237"/>
    </source>
</evidence>
<keyword evidence="4" id="KW-0812">Transmembrane</keyword>
<dbReference type="GO" id="GO:0044718">
    <property type="term" value="P:siderophore transmembrane transport"/>
    <property type="evidence" value="ECO:0007669"/>
    <property type="project" value="TreeGrafter"/>
</dbReference>
<evidence type="ECO:0000313" key="11">
    <source>
        <dbReference type="Proteomes" id="UP000823604"/>
    </source>
</evidence>
<feature type="non-terminal residue" evidence="10">
    <location>
        <position position="608"/>
    </location>
</feature>
<name>A0A9D9IIZ0_9BACT</name>
<evidence type="ECO:0000256" key="6">
    <source>
        <dbReference type="ARBA" id="ARBA00023136"/>
    </source>
</evidence>
<dbReference type="AlphaFoldDB" id="A0A9D9IIZ0"/>
<proteinExistence type="predicted"/>
<dbReference type="PANTHER" id="PTHR30069">
    <property type="entry name" value="TONB-DEPENDENT OUTER MEMBRANE RECEPTOR"/>
    <property type="match status" value="1"/>
</dbReference>
<dbReference type="Gene3D" id="2.40.170.20">
    <property type="entry name" value="TonB-dependent receptor, beta-barrel domain"/>
    <property type="match status" value="1"/>
</dbReference>
<dbReference type="InterPro" id="IPR036942">
    <property type="entry name" value="Beta-barrel_TonB_sf"/>
</dbReference>
<reference evidence="10" key="1">
    <citation type="submission" date="2020-10" db="EMBL/GenBank/DDBJ databases">
        <authorList>
            <person name="Gilroy R."/>
        </authorList>
    </citation>
    <scope>NUCLEOTIDE SEQUENCE</scope>
    <source>
        <strain evidence="10">B1-8020</strain>
    </source>
</reference>
<evidence type="ECO:0000256" key="8">
    <source>
        <dbReference type="SAM" id="SignalP"/>
    </source>
</evidence>
<keyword evidence="5 8" id="KW-0732">Signal</keyword>
<accession>A0A9D9IIZ0</accession>
<feature type="domain" description="TonB-dependent receptor plug" evidence="9">
    <location>
        <begin position="56"/>
        <end position="155"/>
    </location>
</feature>
<dbReference type="PANTHER" id="PTHR30069:SF29">
    <property type="entry name" value="HEMOGLOBIN AND HEMOGLOBIN-HAPTOGLOBIN-BINDING PROTEIN 1-RELATED"/>
    <property type="match status" value="1"/>
</dbReference>
<evidence type="ECO:0000313" key="10">
    <source>
        <dbReference type="EMBL" id="MBO8472956.1"/>
    </source>
</evidence>
<sequence>MKKILVSALLPFIALSSAQPLRAMSNEPEKTIRDTISQSVVTGQARIDFLNEGRTVPVTKVYMKQLERERATDYKDLSGTVPNLFIPEYGSKMTSSIYIRGLGARIDNPVMGIYVDGIGYFNKNDFDSEFFDIRSVEVFRGPQGTLFGRNTIGGIINITTLSPLSYQGTRAHVGYGNGNSLEAGISHYAGITEDFGISAGAYYRHSDGFHTNKYVKEHPQWSQTYHSGAWADPALCDWSDEAGGRIKAEWRPDGRSHIHNTLSIGWLEQGGFPYRIPGNEVEYNGFCGYRRMNISEGLGYSFILGEYALSGTTSYRYGNDRMDMDQDYLPLSYFTLVQQQEEHSISQEIILKPGERKENGWDWISGLSFFHKSNTMSAPVTFLHDGIDELILGAANAGIGSVFPGHGIDIRQDSFIMNSDFRTATTGAALYHTSYYSIGKWTFEAGIRLDYEHISFRYDSSTAIDYMFTLTMDEYKPLESTLKGKSSLDYIEILPRIAIRYGDDRLGAYVSASKGYKAGGFNTQLFSDILRNRLSSDMMADLGMPSGGDNDSDIENVITYRPEKCWNFEIGGTGSFPIGQSLLQTGVTAFLIETTDQQLTVFPEKGTG</sequence>
<reference evidence="10" key="2">
    <citation type="journal article" date="2021" name="PeerJ">
        <title>Extensive microbial diversity within the chicken gut microbiome revealed by metagenomics and culture.</title>
        <authorList>
            <person name="Gilroy R."/>
            <person name="Ravi A."/>
            <person name="Getino M."/>
            <person name="Pursley I."/>
            <person name="Horton D.L."/>
            <person name="Alikhan N.F."/>
            <person name="Baker D."/>
            <person name="Gharbi K."/>
            <person name="Hall N."/>
            <person name="Watson M."/>
            <person name="Adriaenssens E.M."/>
            <person name="Foster-Nyarko E."/>
            <person name="Jarju S."/>
            <person name="Secka A."/>
            <person name="Antonio M."/>
            <person name="Oren A."/>
            <person name="Chaudhuri R.R."/>
            <person name="La Ragione R."/>
            <person name="Hildebrand F."/>
            <person name="Pallen M.J."/>
        </authorList>
    </citation>
    <scope>NUCLEOTIDE SEQUENCE</scope>
    <source>
        <strain evidence="10">B1-8020</strain>
    </source>
</reference>
<dbReference type="GO" id="GO:0015344">
    <property type="term" value="F:siderophore uptake transmembrane transporter activity"/>
    <property type="evidence" value="ECO:0007669"/>
    <property type="project" value="TreeGrafter"/>
</dbReference>
<keyword evidence="3" id="KW-1134">Transmembrane beta strand</keyword>
<keyword evidence="7" id="KW-0998">Cell outer membrane</keyword>
<protein>
    <submittedName>
        <fullName evidence="10">TonB-dependent receptor</fullName>
    </submittedName>
</protein>
<dbReference type="InterPro" id="IPR012910">
    <property type="entry name" value="Plug_dom"/>
</dbReference>
<comment type="subcellular location">
    <subcellularLocation>
        <location evidence="1">Cell outer membrane</location>
        <topology evidence="1">Multi-pass membrane protein</topology>
    </subcellularLocation>
</comment>
<evidence type="ECO:0000256" key="4">
    <source>
        <dbReference type="ARBA" id="ARBA00022692"/>
    </source>
</evidence>
<organism evidence="10 11">
    <name type="scientific">Candidatus Merdivivens pullicola</name>
    <dbReference type="NCBI Taxonomy" id="2840872"/>
    <lineage>
        <taxon>Bacteria</taxon>
        <taxon>Pseudomonadati</taxon>
        <taxon>Bacteroidota</taxon>
        <taxon>Bacteroidia</taxon>
        <taxon>Bacteroidales</taxon>
        <taxon>Muribaculaceae</taxon>
        <taxon>Muribaculaceae incertae sedis</taxon>
        <taxon>Candidatus Merdivivens</taxon>
    </lineage>
</organism>
<dbReference type="SUPFAM" id="SSF56935">
    <property type="entry name" value="Porins"/>
    <property type="match status" value="1"/>
</dbReference>
<dbReference type="Proteomes" id="UP000823604">
    <property type="component" value="Unassembled WGS sequence"/>
</dbReference>
<dbReference type="EMBL" id="JADIMA010000044">
    <property type="protein sequence ID" value="MBO8472956.1"/>
    <property type="molecule type" value="Genomic_DNA"/>
</dbReference>
<evidence type="ECO:0000259" key="9">
    <source>
        <dbReference type="Pfam" id="PF07715"/>
    </source>
</evidence>
<feature type="signal peptide" evidence="8">
    <location>
        <begin position="1"/>
        <end position="23"/>
    </location>
</feature>
<keyword evidence="10" id="KW-0675">Receptor</keyword>
<comment type="caution">
    <text evidence="10">The sequence shown here is derived from an EMBL/GenBank/DDBJ whole genome shotgun (WGS) entry which is preliminary data.</text>
</comment>
<dbReference type="InterPro" id="IPR039426">
    <property type="entry name" value="TonB-dep_rcpt-like"/>
</dbReference>
<evidence type="ECO:0000256" key="5">
    <source>
        <dbReference type="ARBA" id="ARBA00022729"/>
    </source>
</evidence>
<evidence type="ECO:0000256" key="1">
    <source>
        <dbReference type="ARBA" id="ARBA00004571"/>
    </source>
</evidence>
<dbReference type="GO" id="GO:0009279">
    <property type="term" value="C:cell outer membrane"/>
    <property type="evidence" value="ECO:0007669"/>
    <property type="project" value="UniProtKB-SubCell"/>
</dbReference>
<evidence type="ECO:0000256" key="3">
    <source>
        <dbReference type="ARBA" id="ARBA00022452"/>
    </source>
</evidence>
<keyword evidence="6" id="KW-0472">Membrane</keyword>
<evidence type="ECO:0000256" key="2">
    <source>
        <dbReference type="ARBA" id="ARBA00022448"/>
    </source>
</evidence>
<keyword evidence="2" id="KW-0813">Transport</keyword>